<keyword evidence="1" id="KW-0812">Transmembrane</keyword>
<dbReference type="EMBL" id="JAADJZ010000014">
    <property type="protein sequence ID" value="KAF2870413.1"/>
    <property type="molecule type" value="Genomic_DNA"/>
</dbReference>
<evidence type="ECO:0000313" key="2">
    <source>
        <dbReference type="EMBL" id="KAF2870413.1"/>
    </source>
</evidence>
<keyword evidence="1" id="KW-1133">Transmembrane helix</keyword>
<organism evidence="2 3">
    <name type="scientific">Massariosphaeria phaeospora</name>
    <dbReference type="NCBI Taxonomy" id="100035"/>
    <lineage>
        <taxon>Eukaryota</taxon>
        <taxon>Fungi</taxon>
        <taxon>Dikarya</taxon>
        <taxon>Ascomycota</taxon>
        <taxon>Pezizomycotina</taxon>
        <taxon>Dothideomycetes</taxon>
        <taxon>Pleosporomycetidae</taxon>
        <taxon>Pleosporales</taxon>
        <taxon>Pleosporales incertae sedis</taxon>
        <taxon>Massariosphaeria</taxon>
    </lineage>
</organism>
<sequence length="178" mass="19853">MLISIPGILYHSNPGIDFLALARPSTHTTKLVSRATMEFTPLGIFLIVLGAIIGIGLLFCGVVGCIMLKNVHQKHKRERKFQQLKPTVQHQYQALEDMETTGVHEMPPDNQIRDTVPYQRAQLESGFNEVPRVAQLDGFTAAFRDGHVHRRGRELMRYYFGIVVASTVGPVHPGPALV</sequence>
<proteinExistence type="predicted"/>
<protein>
    <submittedName>
        <fullName evidence="2">Uncharacterized protein</fullName>
    </submittedName>
</protein>
<dbReference type="AlphaFoldDB" id="A0A7C8I964"/>
<gene>
    <name evidence="2" type="ORF">BDV95DRAFT_595918</name>
</gene>
<feature type="transmembrane region" description="Helical" evidence="1">
    <location>
        <begin position="42"/>
        <end position="68"/>
    </location>
</feature>
<keyword evidence="1" id="KW-0472">Membrane</keyword>
<comment type="caution">
    <text evidence="2">The sequence shown here is derived from an EMBL/GenBank/DDBJ whole genome shotgun (WGS) entry which is preliminary data.</text>
</comment>
<name>A0A7C8I964_9PLEO</name>
<reference evidence="2 3" key="1">
    <citation type="submission" date="2020-01" db="EMBL/GenBank/DDBJ databases">
        <authorList>
            <consortium name="DOE Joint Genome Institute"/>
            <person name="Haridas S."/>
            <person name="Albert R."/>
            <person name="Binder M."/>
            <person name="Bloem J."/>
            <person name="Labutti K."/>
            <person name="Salamov A."/>
            <person name="Andreopoulos B."/>
            <person name="Baker S.E."/>
            <person name="Barry K."/>
            <person name="Bills G."/>
            <person name="Bluhm B.H."/>
            <person name="Cannon C."/>
            <person name="Castanera R."/>
            <person name="Culley D.E."/>
            <person name="Daum C."/>
            <person name="Ezra D."/>
            <person name="Gonzalez J.B."/>
            <person name="Henrissat B."/>
            <person name="Kuo A."/>
            <person name="Liang C."/>
            <person name="Lipzen A."/>
            <person name="Lutzoni F."/>
            <person name="Magnuson J."/>
            <person name="Mondo S."/>
            <person name="Nolan M."/>
            <person name="Ohm R."/>
            <person name="Pangilinan J."/>
            <person name="Park H.-J.H."/>
            <person name="Ramirez L."/>
            <person name="Alfaro M."/>
            <person name="Sun H."/>
            <person name="Tritt A."/>
            <person name="Yoshinaga Y."/>
            <person name="Zwiers L.-H.L."/>
            <person name="Turgeon B.G."/>
            <person name="Goodwin S.B."/>
            <person name="Spatafora J.W."/>
            <person name="Crous P.W."/>
            <person name="Grigoriev I.V."/>
        </authorList>
    </citation>
    <scope>NUCLEOTIDE SEQUENCE [LARGE SCALE GENOMIC DNA]</scope>
    <source>
        <strain evidence="2 3">CBS 611.86</strain>
    </source>
</reference>
<accession>A0A7C8I964</accession>
<keyword evidence="3" id="KW-1185">Reference proteome</keyword>
<evidence type="ECO:0000256" key="1">
    <source>
        <dbReference type="SAM" id="Phobius"/>
    </source>
</evidence>
<dbReference type="OrthoDB" id="3777306at2759"/>
<evidence type="ECO:0000313" key="3">
    <source>
        <dbReference type="Proteomes" id="UP000481861"/>
    </source>
</evidence>
<dbReference type="Proteomes" id="UP000481861">
    <property type="component" value="Unassembled WGS sequence"/>
</dbReference>